<feature type="region of interest" description="Disordered" evidence="2">
    <location>
        <begin position="52"/>
        <end position="71"/>
    </location>
</feature>
<reference evidence="3 4" key="1">
    <citation type="submission" date="2024-02" db="EMBL/GenBank/DDBJ databases">
        <authorList>
            <person name="Vignale AGUSTIN F."/>
            <person name="Sosa J E."/>
            <person name="Modenutti C."/>
        </authorList>
    </citation>
    <scope>NUCLEOTIDE SEQUENCE [LARGE SCALE GENOMIC DNA]</scope>
</reference>
<feature type="compositionally biased region" description="Polar residues" evidence="2">
    <location>
        <begin position="725"/>
        <end position="743"/>
    </location>
</feature>
<feature type="compositionally biased region" description="Polar residues" evidence="2">
    <location>
        <begin position="335"/>
        <end position="353"/>
    </location>
</feature>
<feature type="region of interest" description="Disordered" evidence="2">
    <location>
        <begin position="199"/>
        <end position="228"/>
    </location>
</feature>
<dbReference type="AlphaFoldDB" id="A0ABC8QRF1"/>
<feature type="coiled-coil region" evidence="1">
    <location>
        <begin position="759"/>
        <end position="786"/>
    </location>
</feature>
<dbReference type="PANTHER" id="PTHR47820">
    <property type="entry name" value="BNAC05G24000D PROTEIN"/>
    <property type="match status" value="1"/>
</dbReference>
<comment type="caution">
    <text evidence="3">The sequence shown here is derived from an EMBL/GenBank/DDBJ whole genome shotgun (WGS) entry which is preliminary data.</text>
</comment>
<evidence type="ECO:0000313" key="3">
    <source>
        <dbReference type="EMBL" id="CAK9133389.1"/>
    </source>
</evidence>
<proteinExistence type="predicted"/>
<feature type="region of interest" description="Disordered" evidence="2">
    <location>
        <begin position="329"/>
        <end position="403"/>
    </location>
</feature>
<name>A0ABC8QRF1_9AQUA</name>
<evidence type="ECO:0000256" key="2">
    <source>
        <dbReference type="SAM" id="MobiDB-lite"/>
    </source>
</evidence>
<evidence type="ECO:0000313" key="4">
    <source>
        <dbReference type="Proteomes" id="UP001642360"/>
    </source>
</evidence>
<protein>
    <submittedName>
        <fullName evidence="3">Uncharacterized protein</fullName>
    </submittedName>
</protein>
<gene>
    <name evidence="3" type="ORF">ILEXP_LOCUS297</name>
</gene>
<feature type="compositionally biased region" description="Polar residues" evidence="2">
    <location>
        <begin position="693"/>
        <end position="711"/>
    </location>
</feature>
<keyword evidence="1" id="KW-0175">Coiled coil</keyword>
<dbReference type="PANTHER" id="PTHR47820:SF3">
    <property type="entry name" value="OS07G0499800 PROTEIN"/>
    <property type="match status" value="1"/>
</dbReference>
<feature type="compositionally biased region" description="Basic and acidic residues" evidence="2">
    <location>
        <begin position="219"/>
        <end position="228"/>
    </location>
</feature>
<keyword evidence="4" id="KW-1185">Reference proteome</keyword>
<accession>A0ABC8QRF1</accession>
<feature type="compositionally biased region" description="Basic and acidic residues" evidence="2">
    <location>
        <begin position="383"/>
        <end position="392"/>
    </location>
</feature>
<feature type="compositionally biased region" description="Polar residues" evidence="2">
    <location>
        <begin position="54"/>
        <end position="69"/>
    </location>
</feature>
<feature type="region of interest" description="Disordered" evidence="2">
    <location>
        <begin position="594"/>
        <end position="743"/>
    </location>
</feature>
<feature type="compositionally biased region" description="Acidic residues" evidence="2">
    <location>
        <begin position="609"/>
        <end position="676"/>
    </location>
</feature>
<dbReference type="EMBL" id="CAUOFW020000003">
    <property type="protein sequence ID" value="CAK9133389.1"/>
    <property type="molecule type" value="Genomic_DNA"/>
</dbReference>
<sequence>MASSQVEIASSSSTFGCALRDHNRGDRCSRESNARATFQKNLKELVQNHLHSCISGSPTNSNSESNDNPKTADFWARREQNNDHLNLHCSNASNNNNNSNNNHRKMKVFDRSLSLVQSNGPIEIPHLGGVSTLVQRWRGFEAEAKSLNSNNSPFCNSRSYSGSTFTENNASSSFVEVPQRNSNACEFVDGRYETPTLNEDSFADWESDRAATSGPPSSRSRDSDATESERLRVADIIRRLSSSVEDNKDHKPQGVLNESSAEHRCFSSGFNSPRIRGRQAFSDLLLQREHERHRELEGLVERKPVSRFTHRGRIHALLRVRFLRSGAGGAEVKGGQNSNSIAHESDKPTQGSSVMHLREKFNTGVEHGATDSRNPHGDGSISARREVTDTRQDMGNSSTSIRSRDKIHHPEVKTTFQERILPVQNLDDPPEETSAGSDLRWQGTSHEINTLCSQECTETTTSLNDLEESWYAEKQESDNHQPITSHDWVSHSYHPPSDWEEQEVNSQHLIGNAHDWMGNISHPQSALEDREYGYQQPVQNSHDWISDISRPRSNWEGLRQARYQEMLDPYLDNEDIRQLLESGLKGRIDQLMLSRTQREPHPTGNHVEEDIEIEEEGQDVEDDIEIEEEGQEGEDEAEEETEEEQAAEETEDEEQGEEFNDKDEEQGEDYNDDDDNDSHVGQLYNRVEDDVNHTTSSCRLPVSSSLGSWSPNRGYEDSDDYDKSPSPTLQHSISSDSYTQDNGQCSSFMNHSLIEKDIIYDLRGHMEQLQQEMAELRRSIKSCMNMQAKLQRSTKKKVAAAVSHSGELENVSHSL</sequence>
<evidence type="ECO:0000256" key="1">
    <source>
        <dbReference type="SAM" id="Coils"/>
    </source>
</evidence>
<organism evidence="3 4">
    <name type="scientific">Ilex paraguariensis</name>
    <name type="common">yerba mate</name>
    <dbReference type="NCBI Taxonomy" id="185542"/>
    <lineage>
        <taxon>Eukaryota</taxon>
        <taxon>Viridiplantae</taxon>
        <taxon>Streptophyta</taxon>
        <taxon>Embryophyta</taxon>
        <taxon>Tracheophyta</taxon>
        <taxon>Spermatophyta</taxon>
        <taxon>Magnoliopsida</taxon>
        <taxon>eudicotyledons</taxon>
        <taxon>Gunneridae</taxon>
        <taxon>Pentapetalae</taxon>
        <taxon>asterids</taxon>
        <taxon>campanulids</taxon>
        <taxon>Aquifoliales</taxon>
        <taxon>Aquifoliaceae</taxon>
        <taxon>Ilex</taxon>
    </lineage>
</organism>
<dbReference type="Proteomes" id="UP001642360">
    <property type="component" value="Unassembled WGS sequence"/>
</dbReference>